<accession>A0ABV6JHL2</accession>
<dbReference type="Proteomes" id="UP001589818">
    <property type="component" value="Unassembled WGS sequence"/>
</dbReference>
<evidence type="ECO:0000256" key="2">
    <source>
        <dbReference type="ARBA" id="ARBA00007342"/>
    </source>
</evidence>
<evidence type="ECO:0000256" key="5">
    <source>
        <dbReference type="ARBA" id="ARBA00022679"/>
    </source>
</evidence>
<name>A0ABV6JHL2_9BACL</name>
<keyword evidence="8 10" id="KW-0012">Acyltransferase</keyword>
<comment type="catalytic activity">
    <reaction evidence="9 10">
        <text>propanoyl-CoA + phosphate = propanoyl phosphate + CoA</text>
        <dbReference type="Rhea" id="RHEA:28046"/>
        <dbReference type="ChEBI" id="CHEBI:43474"/>
        <dbReference type="ChEBI" id="CHEBI:57287"/>
        <dbReference type="ChEBI" id="CHEBI:57392"/>
        <dbReference type="ChEBI" id="CHEBI:58933"/>
        <dbReference type="EC" id="2.3.1.222"/>
    </reaction>
</comment>
<dbReference type="GO" id="GO:0016746">
    <property type="term" value="F:acyltransferase activity"/>
    <property type="evidence" value="ECO:0007669"/>
    <property type="project" value="UniProtKB-KW"/>
</dbReference>
<dbReference type="PANTHER" id="PTHR39453">
    <property type="entry name" value="PHOSPHATE PROPANOYLTRANSFERASE"/>
    <property type="match status" value="1"/>
</dbReference>
<evidence type="ECO:0000313" key="11">
    <source>
        <dbReference type="EMBL" id="MFC0394964.1"/>
    </source>
</evidence>
<comment type="function">
    <text evidence="10">Involved in 1,2-propanediol (1,2-PD) degradation by catalyzing the conversion of propanoyl-CoA to propanoyl-phosphate.</text>
</comment>
<keyword evidence="5 10" id="KW-0808">Transferase</keyword>
<evidence type="ECO:0000256" key="6">
    <source>
        <dbReference type="ARBA" id="ARBA00022723"/>
    </source>
</evidence>
<dbReference type="NCBIfam" id="NF011652">
    <property type="entry name" value="PRK15070.1"/>
    <property type="match status" value="1"/>
</dbReference>
<dbReference type="InterPro" id="IPR008300">
    <property type="entry name" value="PTAC"/>
</dbReference>
<keyword evidence="6" id="KW-0479">Metal-binding</keyword>
<evidence type="ECO:0000256" key="8">
    <source>
        <dbReference type="ARBA" id="ARBA00023315"/>
    </source>
</evidence>
<keyword evidence="7" id="KW-0862">Zinc</keyword>
<comment type="similarity">
    <text evidence="2 10">Belongs to the PduL family.</text>
</comment>
<dbReference type="EMBL" id="JBHLVF010000041">
    <property type="protein sequence ID" value="MFC0394964.1"/>
    <property type="molecule type" value="Genomic_DNA"/>
</dbReference>
<dbReference type="EC" id="2.3.1.222" evidence="3 10"/>
<evidence type="ECO:0000256" key="3">
    <source>
        <dbReference type="ARBA" id="ARBA00012206"/>
    </source>
</evidence>
<comment type="pathway">
    <text evidence="10">Polyol metabolism; 1,2-propanediol degradation.</text>
</comment>
<evidence type="ECO:0000313" key="12">
    <source>
        <dbReference type="Proteomes" id="UP001589818"/>
    </source>
</evidence>
<reference evidence="11 12" key="1">
    <citation type="submission" date="2024-09" db="EMBL/GenBank/DDBJ databases">
        <authorList>
            <person name="Sun Q."/>
            <person name="Mori K."/>
        </authorList>
    </citation>
    <scope>NUCLEOTIDE SEQUENCE [LARGE SCALE GENOMIC DNA]</scope>
    <source>
        <strain evidence="11 12">CCM 4839</strain>
    </source>
</reference>
<protein>
    <recommendedName>
        <fullName evidence="4 10">Phosphate propanoyltransferase</fullName>
        <ecNumber evidence="3 10">2.3.1.222</ecNumber>
    </recommendedName>
</protein>
<evidence type="ECO:0000256" key="10">
    <source>
        <dbReference type="PIRNR" id="PIRNR010130"/>
    </source>
</evidence>
<sequence length="194" mass="20799">MRQHMKIVPVGVSARHIHLSTAHVEILFGKGAELTEMKPLSQPGQFAANETVEVIGPKGNFPKVRILGPVRKETQLEVSRTDAFSLGINPPVRESGHIAGSAGITIKGPAGELQIEEGVIVAARHIHFHTSDAERWGIADKQRLSVRLQGERGLVLENVVARVSPSYALDMHIDTDEANAAGAKTGDSAEIIGN</sequence>
<dbReference type="RefSeq" id="WP_256555041.1">
    <property type="nucleotide sequence ID" value="NZ_JANHOF010000001.1"/>
</dbReference>
<evidence type="ECO:0000256" key="4">
    <source>
        <dbReference type="ARBA" id="ARBA00020837"/>
    </source>
</evidence>
<proteinExistence type="inferred from homology"/>
<comment type="caution">
    <text evidence="11">The sequence shown here is derived from an EMBL/GenBank/DDBJ whole genome shotgun (WGS) entry which is preliminary data.</text>
</comment>
<evidence type="ECO:0000256" key="9">
    <source>
        <dbReference type="ARBA" id="ARBA00047589"/>
    </source>
</evidence>
<evidence type="ECO:0000256" key="7">
    <source>
        <dbReference type="ARBA" id="ARBA00022833"/>
    </source>
</evidence>
<evidence type="ECO:0000256" key="1">
    <source>
        <dbReference type="ARBA" id="ARBA00001947"/>
    </source>
</evidence>
<dbReference type="PANTHER" id="PTHR39453:SF1">
    <property type="entry name" value="PHOSPHATE PROPANOYLTRANSFERASE"/>
    <property type="match status" value="1"/>
</dbReference>
<comment type="cofactor">
    <cofactor evidence="1">
        <name>Zn(2+)</name>
        <dbReference type="ChEBI" id="CHEBI:29105"/>
    </cofactor>
</comment>
<keyword evidence="12" id="KW-1185">Reference proteome</keyword>
<dbReference type="PIRSF" id="PIRSF010130">
    <property type="entry name" value="PduL"/>
    <property type="match status" value="1"/>
</dbReference>
<dbReference type="Pfam" id="PF06130">
    <property type="entry name" value="PTAC"/>
    <property type="match status" value="1"/>
</dbReference>
<gene>
    <name evidence="11" type="primary">pduL</name>
    <name evidence="11" type="ORF">ACFFJ8_26825</name>
</gene>
<organism evidence="11 12">
    <name type="scientific">Paenibacillus mendelii</name>
    <dbReference type="NCBI Taxonomy" id="206163"/>
    <lineage>
        <taxon>Bacteria</taxon>
        <taxon>Bacillati</taxon>
        <taxon>Bacillota</taxon>
        <taxon>Bacilli</taxon>
        <taxon>Bacillales</taxon>
        <taxon>Paenibacillaceae</taxon>
        <taxon>Paenibacillus</taxon>
    </lineage>
</organism>